<dbReference type="NCBIfam" id="TIGR02385">
    <property type="entry name" value="RelE_StbE"/>
    <property type="match status" value="1"/>
</dbReference>
<name>A0A831LGQ5_9BACT</name>
<evidence type="ECO:0000256" key="1">
    <source>
        <dbReference type="ARBA" id="ARBA00022649"/>
    </source>
</evidence>
<organism evidence="3">
    <name type="scientific">Mariniphaga anaerophila</name>
    <dbReference type="NCBI Taxonomy" id="1484053"/>
    <lineage>
        <taxon>Bacteria</taxon>
        <taxon>Pseudomonadati</taxon>
        <taxon>Bacteroidota</taxon>
        <taxon>Bacteroidia</taxon>
        <taxon>Marinilabiliales</taxon>
        <taxon>Prolixibacteraceae</taxon>
        <taxon>Mariniphaga</taxon>
    </lineage>
</organism>
<proteinExistence type="predicted"/>
<dbReference type="GO" id="GO:0006402">
    <property type="term" value="P:mRNA catabolic process"/>
    <property type="evidence" value="ECO:0007669"/>
    <property type="project" value="TreeGrafter"/>
</dbReference>
<reference evidence="3" key="1">
    <citation type="journal article" date="2020" name="mSystems">
        <title>Genome- and Community-Level Interaction Insights into Carbon Utilization and Element Cycling Functions of Hydrothermarchaeota in Hydrothermal Sediment.</title>
        <authorList>
            <person name="Zhou Z."/>
            <person name="Liu Y."/>
            <person name="Xu W."/>
            <person name="Pan J."/>
            <person name="Luo Z.H."/>
            <person name="Li M."/>
        </authorList>
    </citation>
    <scope>NUCLEOTIDE SEQUENCE [LARGE SCALE GENOMIC DNA]</scope>
    <source>
        <strain evidence="3">SpSt-1217</strain>
    </source>
</reference>
<keyword evidence="1" id="KW-1277">Toxin-antitoxin system</keyword>
<comment type="caution">
    <text evidence="3">The sequence shown here is derived from an EMBL/GenBank/DDBJ whole genome shotgun (WGS) entry which is preliminary data.</text>
</comment>
<dbReference type="GO" id="GO:0006415">
    <property type="term" value="P:translational termination"/>
    <property type="evidence" value="ECO:0007669"/>
    <property type="project" value="TreeGrafter"/>
</dbReference>
<dbReference type="GO" id="GO:0004521">
    <property type="term" value="F:RNA endonuclease activity"/>
    <property type="evidence" value="ECO:0007669"/>
    <property type="project" value="TreeGrafter"/>
</dbReference>
<dbReference type="Gene3D" id="3.30.2310.20">
    <property type="entry name" value="RelE-like"/>
    <property type="match status" value="1"/>
</dbReference>
<dbReference type="PIRSF" id="PIRSF006156">
    <property type="entry name" value="YafQ"/>
    <property type="match status" value="1"/>
</dbReference>
<dbReference type="PANTHER" id="PTHR40588:SF1">
    <property type="entry name" value="MRNA INTERFERASE TOXIN YAFQ"/>
    <property type="match status" value="1"/>
</dbReference>
<evidence type="ECO:0000256" key="2">
    <source>
        <dbReference type="PIRSR" id="PIRSR006156-1"/>
    </source>
</evidence>
<dbReference type="Proteomes" id="UP000886047">
    <property type="component" value="Unassembled WGS sequence"/>
</dbReference>
<gene>
    <name evidence="3" type="ORF">ENN90_05845</name>
</gene>
<dbReference type="AlphaFoldDB" id="A0A831LGQ5"/>
<dbReference type="Pfam" id="PF15738">
    <property type="entry name" value="YafQ_toxin"/>
    <property type="match status" value="1"/>
</dbReference>
<dbReference type="PANTHER" id="PTHR40588">
    <property type="entry name" value="MRNA INTERFERASE TOXIN YAFQ"/>
    <property type="match status" value="1"/>
</dbReference>
<dbReference type="SUPFAM" id="SSF143011">
    <property type="entry name" value="RelE-like"/>
    <property type="match status" value="1"/>
</dbReference>
<sequence>MFKIHYTTKFKKDYKTISRRGYQLELLKEVIQRLAETGTLPKKFLPHKLSGQYKDNWECHIKPDWLLIWNIDDQANEIWLVRTGTHSDLF</sequence>
<feature type="active site" description="Proton donor" evidence="2">
    <location>
        <position position="86"/>
    </location>
</feature>
<dbReference type="InterPro" id="IPR035093">
    <property type="entry name" value="RelE/ParE_toxin_dom_sf"/>
</dbReference>
<accession>A0A831LGQ5</accession>
<dbReference type="EMBL" id="DSDK01000325">
    <property type="protein sequence ID" value="HDR51132.1"/>
    <property type="molecule type" value="Genomic_DNA"/>
</dbReference>
<protein>
    <submittedName>
        <fullName evidence="3">Type II toxin-antitoxin system YafQ family toxin</fullName>
    </submittedName>
</protein>
<dbReference type="InterPro" id="IPR004386">
    <property type="entry name" value="Toxin_YafQ-like"/>
</dbReference>
<dbReference type="InterPro" id="IPR007712">
    <property type="entry name" value="RelE/ParE_toxin"/>
</dbReference>
<evidence type="ECO:0000313" key="3">
    <source>
        <dbReference type="EMBL" id="HDR51132.1"/>
    </source>
</evidence>